<proteinExistence type="predicted"/>
<dbReference type="Proteomes" id="UP000714275">
    <property type="component" value="Unassembled WGS sequence"/>
</dbReference>
<gene>
    <name evidence="2" type="ORF">EV702DRAFT_695766</name>
</gene>
<dbReference type="OrthoDB" id="2683227at2759"/>
<feature type="compositionally biased region" description="Acidic residues" evidence="1">
    <location>
        <begin position="210"/>
        <end position="224"/>
    </location>
</feature>
<keyword evidence="3" id="KW-1185">Reference proteome</keyword>
<accession>A0A9P7CXM2</accession>
<evidence type="ECO:0000256" key="1">
    <source>
        <dbReference type="SAM" id="MobiDB-lite"/>
    </source>
</evidence>
<feature type="compositionally biased region" description="Basic and acidic residues" evidence="1">
    <location>
        <begin position="227"/>
        <end position="244"/>
    </location>
</feature>
<evidence type="ECO:0000313" key="2">
    <source>
        <dbReference type="EMBL" id="KAG1769539.1"/>
    </source>
</evidence>
<feature type="compositionally biased region" description="Polar residues" evidence="1">
    <location>
        <begin position="91"/>
        <end position="100"/>
    </location>
</feature>
<dbReference type="EMBL" id="JABBWD010000071">
    <property type="protein sequence ID" value="KAG1769539.1"/>
    <property type="molecule type" value="Genomic_DNA"/>
</dbReference>
<evidence type="ECO:0000313" key="3">
    <source>
        <dbReference type="Proteomes" id="UP000714275"/>
    </source>
</evidence>
<protein>
    <submittedName>
        <fullName evidence="2">Uncharacterized protein</fullName>
    </submittedName>
</protein>
<name>A0A9P7CXM2_9AGAM</name>
<feature type="region of interest" description="Disordered" evidence="1">
    <location>
        <begin position="197"/>
        <end position="244"/>
    </location>
</feature>
<reference evidence="2" key="1">
    <citation type="journal article" date="2020" name="New Phytol.">
        <title>Comparative genomics reveals dynamic genome evolution in host specialist ectomycorrhizal fungi.</title>
        <authorList>
            <person name="Lofgren L.A."/>
            <person name="Nguyen N.H."/>
            <person name="Vilgalys R."/>
            <person name="Ruytinx J."/>
            <person name="Liao H.L."/>
            <person name="Branco S."/>
            <person name="Kuo A."/>
            <person name="LaButti K."/>
            <person name="Lipzen A."/>
            <person name="Andreopoulos W."/>
            <person name="Pangilinan J."/>
            <person name="Riley R."/>
            <person name="Hundley H."/>
            <person name="Na H."/>
            <person name="Barry K."/>
            <person name="Grigoriev I.V."/>
            <person name="Stajich J.E."/>
            <person name="Kennedy P.G."/>
        </authorList>
    </citation>
    <scope>NUCLEOTIDE SEQUENCE</scope>
    <source>
        <strain evidence="2">DOB743</strain>
    </source>
</reference>
<dbReference type="AlphaFoldDB" id="A0A9P7CXM2"/>
<feature type="region of interest" description="Disordered" evidence="1">
    <location>
        <begin position="77"/>
        <end position="106"/>
    </location>
</feature>
<sequence length="373" mass="40675">MTLSTAIARVVVTGFFTVSCLKRAVVDNTAQVLSKTEKASTGLAVYSVCLSTITLVLAADKAAQRILTNETKHIPAAPKDVDVDTDPNPPSANDTTSVTPQPVEPYHLQPYPTPSLSRLIESTETISAPISTCTPNDNTTVEPCYLQPSPTPSLSHLIESTETTSAPITCSNICTPCITLTSPDLYCKRLSIDSSTTLVPHDNDSVTDVFSDDGSEANECESLDGESTVHEDNHSGPQPRKEHALEPKLDILIAKMTALILDDPPRPSNLRPLILVNNRHKTSPIICPPLPGPTYSMDALTRRMEALSLGDRPSPTSKLKPLILVTKRATGHFKLPHPTFIQLRQPKSKTRTRSQTYWPFPLNPMIWAHPQPK</sequence>
<organism evidence="2 3">
    <name type="scientific">Suillus placidus</name>
    <dbReference type="NCBI Taxonomy" id="48579"/>
    <lineage>
        <taxon>Eukaryota</taxon>
        <taxon>Fungi</taxon>
        <taxon>Dikarya</taxon>
        <taxon>Basidiomycota</taxon>
        <taxon>Agaricomycotina</taxon>
        <taxon>Agaricomycetes</taxon>
        <taxon>Agaricomycetidae</taxon>
        <taxon>Boletales</taxon>
        <taxon>Suillineae</taxon>
        <taxon>Suillaceae</taxon>
        <taxon>Suillus</taxon>
    </lineage>
</organism>
<comment type="caution">
    <text evidence="2">The sequence shown here is derived from an EMBL/GenBank/DDBJ whole genome shotgun (WGS) entry which is preliminary data.</text>
</comment>